<organism evidence="2 3">
    <name type="scientific">Lasiosphaeria miniovina</name>
    <dbReference type="NCBI Taxonomy" id="1954250"/>
    <lineage>
        <taxon>Eukaryota</taxon>
        <taxon>Fungi</taxon>
        <taxon>Dikarya</taxon>
        <taxon>Ascomycota</taxon>
        <taxon>Pezizomycotina</taxon>
        <taxon>Sordariomycetes</taxon>
        <taxon>Sordariomycetidae</taxon>
        <taxon>Sordariales</taxon>
        <taxon>Lasiosphaeriaceae</taxon>
        <taxon>Lasiosphaeria</taxon>
    </lineage>
</organism>
<accession>A0AA40A4V3</accession>
<gene>
    <name evidence="2" type="ORF">B0T26DRAFT_678761</name>
</gene>
<feature type="compositionally biased region" description="Basic and acidic residues" evidence="1">
    <location>
        <begin position="63"/>
        <end position="73"/>
    </location>
</feature>
<dbReference type="AlphaFoldDB" id="A0AA40A4V3"/>
<feature type="compositionally biased region" description="Basic and acidic residues" evidence="1">
    <location>
        <begin position="87"/>
        <end position="102"/>
    </location>
</feature>
<feature type="compositionally biased region" description="Low complexity" evidence="1">
    <location>
        <begin position="155"/>
        <end position="166"/>
    </location>
</feature>
<feature type="compositionally biased region" description="Polar residues" evidence="1">
    <location>
        <begin position="21"/>
        <end position="42"/>
    </location>
</feature>
<dbReference type="Proteomes" id="UP001172101">
    <property type="component" value="Unassembled WGS sequence"/>
</dbReference>
<name>A0AA40A4V3_9PEZI</name>
<comment type="caution">
    <text evidence="2">The sequence shown here is derived from an EMBL/GenBank/DDBJ whole genome shotgun (WGS) entry which is preliminary data.</text>
</comment>
<feature type="region of interest" description="Disordered" evidence="1">
    <location>
        <begin position="1"/>
        <end position="73"/>
    </location>
</feature>
<dbReference type="RefSeq" id="XP_060292623.1">
    <property type="nucleotide sequence ID" value="XM_060440271.1"/>
</dbReference>
<protein>
    <submittedName>
        <fullName evidence="2">Uncharacterized protein</fullName>
    </submittedName>
</protein>
<dbReference type="EMBL" id="JAUIRO010000006">
    <property type="protein sequence ID" value="KAK0709319.1"/>
    <property type="molecule type" value="Genomic_DNA"/>
</dbReference>
<evidence type="ECO:0000256" key="1">
    <source>
        <dbReference type="SAM" id="MobiDB-lite"/>
    </source>
</evidence>
<proteinExistence type="predicted"/>
<sequence>MPGSDWDAPATKAKALASQGRVLTTSPGSSTSRPVDSTTATVQLPIHSKRSQHPESTETESVLGKREKKELPDVDWRVLKRERHGTLDHDVLMQGPKDDVRANYRAPSIRGPAGPASGPATSHPPQETKEKEVVGTIAQLLNPAPTPNYQESADSLSSQSSQSSQSYFETLGLRGSITLAQNDVVTSPRIKLNCHKRIP</sequence>
<evidence type="ECO:0000313" key="2">
    <source>
        <dbReference type="EMBL" id="KAK0709319.1"/>
    </source>
</evidence>
<evidence type="ECO:0000313" key="3">
    <source>
        <dbReference type="Proteomes" id="UP001172101"/>
    </source>
</evidence>
<feature type="region of interest" description="Disordered" evidence="1">
    <location>
        <begin position="87"/>
        <end position="166"/>
    </location>
</feature>
<reference evidence="2" key="1">
    <citation type="submission" date="2023-06" db="EMBL/GenBank/DDBJ databases">
        <title>Genome-scale phylogeny and comparative genomics of the fungal order Sordariales.</title>
        <authorList>
            <consortium name="Lawrence Berkeley National Laboratory"/>
            <person name="Hensen N."/>
            <person name="Bonometti L."/>
            <person name="Westerberg I."/>
            <person name="Brannstrom I.O."/>
            <person name="Guillou S."/>
            <person name="Cros-Aarteil S."/>
            <person name="Calhoun S."/>
            <person name="Haridas S."/>
            <person name="Kuo A."/>
            <person name="Mondo S."/>
            <person name="Pangilinan J."/>
            <person name="Riley R."/>
            <person name="LaButti K."/>
            <person name="Andreopoulos B."/>
            <person name="Lipzen A."/>
            <person name="Chen C."/>
            <person name="Yanf M."/>
            <person name="Daum C."/>
            <person name="Ng V."/>
            <person name="Clum A."/>
            <person name="Steindorff A."/>
            <person name="Ohm R."/>
            <person name="Martin F."/>
            <person name="Silar P."/>
            <person name="Natvig D."/>
            <person name="Lalanne C."/>
            <person name="Gautier V."/>
            <person name="Ament-velasquez S.L."/>
            <person name="Kruys A."/>
            <person name="Hutchinson M.I."/>
            <person name="Powell A.J."/>
            <person name="Barry K."/>
            <person name="Miller A.N."/>
            <person name="Grigoriev I.V."/>
            <person name="Debuchy R."/>
            <person name="Gladieux P."/>
            <person name="Thoren M.H."/>
            <person name="Johannesson H."/>
        </authorList>
    </citation>
    <scope>NUCLEOTIDE SEQUENCE</scope>
    <source>
        <strain evidence="2">SMH2392-1A</strain>
    </source>
</reference>
<dbReference type="GeneID" id="85323541"/>
<keyword evidence="3" id="KW-1185">Reference proteome</keyword>